<protein>
    <recommendedName>
        <fullName evidence="3">Thymidylate kinase-like domain-containing protein</fullName>
    </recommendedName>
</protein>
<dbReference type="EMBL" id="CP002047">
    <property type="protein sequence ID" value="ADI04128.1"/>
    <property type="molecule type" value="Genomic_DNA"/>
</dbReference>
<dbReference type="HOGENOM" id="CLU_1303531_0_0_11"/>
<dbReference type="SUPFAM" id="SSF52540">
    <property type="entry name" value="P-loop containing nucleoside triphosphate hydrolases"/>
    <property type="match status" value="1"/>
</dbReference>
<organism evidence="1 2">
    <name type="scientific">Streptomyces bingchenggensis (strain BCW-1)</name>
    <dbReference type="NCBI Taxonomy" id="749414"/>
    <lineage>
        <taxon>Bacteria</taxon>
        <taxon>Bacillati</taxon>
        <taxon>Actinomycetota</taxon>
        <taxon>Actinomycetes</taxon>
        <taxon>Kitasatosporales</taxon>
        <taxon>Streptomycetaceae</taxon>
        <taxon>Streptomyces</taxon>
    </lineage>
</organism>
<evidence type="ECO:0000313" key="2">
    <source>
        <dbReference type="Proteomes" id="UP000000377"/>
    </source>
</evidence>
<dbReference type="eggNOG" id="COG0125">
    <property type="taxonomic scope" value="Bacteria"/>
</dbReference>
<proteinExistence type="predicted"/>
<dbReference type="InterPro" id="IPR027417">
    <property type="entry name" value="P-loop_NTPase"/>
</dbReference>
<dbReference type="Gene3D" id="3.40.50.300">
    <property type="entry name" value="P-loop containing nucleotide triphosphate hydrolases"/>
    <property type="match status" value="1"/>
</dbReference>
<dbReference type="PATRIC" id="fig|749414.3.peg.1029"/>
<dbReference type="AlphaFoldDB" id="D7C7W7"/>
<evidence type="ECO:0000313" key="1">
    <source>
        <dbReference type="EMBL" id="ADI04128.1"/>
    </source>
</evidence>
<keyword evidence="2" id="KW-1185">Reference proteome</keyword>
<name>D7C7W7_STRBB</name>
<reference evidence="1 2" key="1">
    <citation type="journal article" date="2010" name="J. Bacteriol.">
        <title>Genome sequence of the milbemycin-producing bacterium Streptomyces bingchenggensis.</title>
        <authorList>
            <person name="Wang X.J."/>
            <person name="Yan Y.J."/>
            <person name="Zhang B."/>
            <person name="An J."/>
            <person name="Wang J.J."/>
            <person name="Tian J."/>
            <person name="Jiang L."/>
            <person name="Chen Y.H."/>
            <person name="Huang S.X."/>
            <person name="Yin M."/>
            <person name="Zhang J."/>
            <person name="Gao A.L."/>
            <person name="Liu C.X."/>
            <person name="Zhu Z.X."/>
            <person name="Xiang W.S."/>
        </authorList>
    </citation>
    <scope>NUCLEOTIDE SEQUENCE [LARGE SCALE GENOMIC DNA]</scope>
    <source>
        <strain evidence="1 2">BCW-1</strain>
    </source>
</reference>
<dbReference type="STRING" id="749414.SBI_01007"/>
<dbReference type="Proteomes" id="UP000000377">
    <property type="component" value="Chromosome"/>
</dbReference>
<gene>
    <name evidence="1" type="ordered locus">SBI_01007</name>
</gene>
<sequence length="217" mass="24373">MPIVRTTHPGFSVLLGPDYAGKSSVMSEFASSSPSWRLISTDERFLQPAHALIGRLRRDVAVDVLPSLGTDYSPEFTASLLQTAVVHLRDRIEASDPSSPTLVDSYYYKILAKCRLAGLRDNPMYTWWRSFPQPRRVVFLDVSTATAWRRSGNGAATNRLEYYGDRPDPKGFAAYQTKLRRLMLDEISHLPVTVIRAQGDIAQTAQAIRKVLSDEDR</sequence>
<evidence type="ECO:0008006" key="3">
    <source>
        <dbReference type="Google" id="ProtNLM"/>
    </source>
</evidence>
<dbReference type="KEGG" id="sbh:SBI_01007"/>
<accession>D7C7W7</accession>